<sequence>MSAPTAAELLELQESLYVSRNPTRRWLHRSRRDWVVSMIRRWGENSKNALEVGPGSGVYLPELADVAQQVVAADIEEAYLAQARSMAESETRLSVVCDDITATRLPADNFQLVLCTEVIEHIADSRAAIAGLAGLVSEEGVLILTTPQKYSPLELFAKIAFLPGIIQLVKWVYREPVIPTGHINLLTESELLRQVAASGLVVESAWKCGFYLPLVAELGGDSGCRFLQWCERKLRGSALSWLLWTQCYLLRPGGRDD</sequence>
<keyword evidence="1" id="KW-0489">Methyltransferase</keyword>
<proteinExistence type="predicted"/>
<dbReference type="PANTHER" id="PTHR43861">
    <property type="entry name" value="TRANS-ACONITATE 2-METHYLTRANSFERASE-RELATED"/>
    <property type="match status" value="1"/>
</dbReference>
<keyword evidence="2" id="KW-1185">Reference proteome</keyword>
<dbReference type="InterPro" id="IPR029063">
    <property type="entry name" value="SAM-dependent_MTases_sf"/>
</dbReference>
<protein>
    <submittedName>
        <fullName evidence="1">Class I SAM-dependent methyltransferase</fullName>
    </submittedName>
</protein>
<organism evidence="1 2">
    <name type="scientific">Seongchinamella unica</name>
    <dbReference type="NCBI Taxonomy" id="2547392"/>
    <lineage>
        <taxon>Bacteria</taxon>
        <taxon>Pseudomonadati</taxon>
        <taxon>Pseudomonadota</taxon>
        <taxon>Gammaproteobacteria</taxon>
        <taxon>Cellvibrionales</taxon>
        <taxon>Halieaceae</taxon>
        <taxon>Seongchinamella</taxon>
    </lineage>
</organism>
<dbReference type="RefSeq" id="WP_133209788.1">
    <property type="nucleotide sequence ID" value="NZ_SMSE01000001.1"/>
</dbReference>
<keyword evidence="1" id="KW-0808">Transferase</keyword>
<dbReference type="GO" id="GO:0032259">
    <property type="term" value="P:methylation"/>
    <property type="evidence" value="ECO:0007669"/>
    <property type="project" value="UniProtKB-KW"/>
</dbReference>
<dbReference type="Gene3D" id="3.40.50.150">
    <property type="entry name" value="Vaccinia Virus protein VP39"/>
    <property type="match status" value="1"/>
</dbReference>
<reference evidence="1 2" key="1">
    <citation type="submission" date="2019-03" db="EMBL/GenBank/DDBJ databases">
        <title>Seongchinamella monodicae gen. nov., sp. nov., a novel member of the Gammaproteobacteria isolated from a tidal mudflat of beach.</title>
        <authorList>
            <person name="Yang H.G."/>
            <person name="Kang J.W."/>
            <person name="Lee S.D."/>
        </authorList>
    </citation>
    <scope>NUCLEOTIDE SEQUENCE [LARGE SCALE GENOMIC DNA]</scope>
    <source>
        <strain evidence="1 2">GH4-78</strain>
    </source>
</reference>
<dbReference type="Proteomes" id="UP000295554">
    <property type="component" value="Unassembled WGS sequence"/>
</dbReference>
<dbReference type="CDD" id="cd02440">
    <property type="entry name" value="AdoMet_MTases"/>
    <property type="match status" value="1"/>
</dbReference>
<evidence type="ECO:0000313" key="1">
    <source>
        <dbReference type="EMBL" id="TDG15412.1"/>
    </source>
</evidence>
<dbReference type="SUPFAM" id="SSF53335">
    <property type="entry name" value="S-adenosyl-L-methionine-dependent methyltransferases"/>
    <property type="match status" value="1"/>
</dbReference>
<dbReference type="OrthoDB" id="4697647at2"/>
<evidence type="ECO:0000313" key="2">
    <source>
        <dbReference type="Proteomes" id="UP000295554"/>
    </source>
</evidence>
<comment type="caution">
    <text evidence="1">The sequence shown here is derived from an EMBL/GenBank/DDBJ whole genome shotgun (WGS) entry which is preliminary data.</text>
</comment>
<dbReference type="EMBL" id="SMSE01000001">
    <property type="protein sequence ID" value="TDG15412.1"/>
    <property type="molecule type" value="Genomic_DNA"/>
</dbReference>
<dbReference type="GO" id="GO:0008168">
    <property type="term" value="F:methyltransferase activity"/>
    <property type="evidence" value="ECO:0007669"/>
    <property type="project" value="UniProtKB-KW"/>
</dbReference>
<gene>
    <name evidence="1" type="ORF">E2F43_04050</name>
</gene>
<dbReference type="Pfam" id="PF13489">
    <property type="entry name" value="Methyltransf_23"/>
    <property type="match status" value="1"/>
</dbReference>
<dbReference type="AlphaFoldDB" id="A0A4R5LVI2"/>
<accession>A0A4R5LVI2</accession>
<name>A0A4R5LVI2_9GAMM</name>